<sequence length="93" mass="9352">MRYLAAQSEATRVALWLQNQDITTGTSVPSAAAAAAAAVVGLANSGKRGCCACTVGNHNKASFQHGSLAPADTVECFDVAHFCTPNGASGTAI</sequence>
<dbReference type="EMBL" id="FNXT01000565">
    <property type="protein sequence ID" value="SZX65141.1"/>
    <property type="molecule type" value="Genomic_DNA"/>
</dbReference>
<protein>
    <submittedName>
        <fullName evidence="1">Uncharacterized protein</fullName>
    </submittedName>
</protein>
<accession>A0A383VIV9</accession>
<name>A0A383VIV9_TETOB</name>
<proteinExistence type="predicted"/>
<dbReference type="Proteomes" id="UP000256970">
    <property type="component" value="Unassembled WGS sequence"/>
</dbReference>
<evidence type="ECO:0000313" key="1">
    <source>
        <dbReference type="EMBL" id="SZX65141.1"/>
    </source>
</evidence>
<keyword evidence="2" id="KW-1185">Reference proteome</keyword>
<organism evidence="1 2">
    <name type="scientific">Tetradesmus obliquus</name>
    <name type="common">Green alga</name>
    <name type="synonym">Acutodesmus obliquus</name>
    <dbReference type="NCBI Taxonomy" id="3088"/>
    <lineage>
        <taxon>Eukaryota</taxon>
        <taxon>Viridiplantae</taxon>
        <taxon>Chlorophyta</taxon>
        <taxon>core chlorophytes</taxon>
        <taxon>Chlorophyceae</taxon>
        <taxon>CS clade</taxon>
        <taxon>Sphaeropleales</taxon>
        <taxon>Scenedesmaceae</taxon>
        <taxon>Tetradesmus</taxon>
    </lineage>
</organism>
<gene>
    <name evidence="1" type="ORF">BQ4739_LOCUS5594</name>
</gene>
<reference evidence="1 2" key="1">
    <citation type="submission" date="2016-10" db="EMBL/GenBank/DDBJ databases">
        <authorList>
            <person name="Cai Z."/>
        </authorList>
    </citation>
    <scope>NUCLEOTIDE SEQUENCE [LARGE SCALE GENOMIC DNA]</scope>
</reference>
<dbReference type="AlphaFoldDB" id="A0A383VIV9"/>
<evidence type="ECO:0000313" key="2">
    <source>
        <dbReference type="Proteomes" id="UP000256970"/>
    </source>
</evidence>